<proteinExistence type="inferred from homology"/>
<evidence type="ECO:0000259" key="6">
    <source>
        <dbReference type="PROSITE" id="PS50931"/>
    </source>
</evidence>
<keyword evidence="3 7" id="KW-0238">DNA-binding</keyword>
<dbReference type="Pfam" id="PF00126">
    <property type="entry name" value="HTH_1"/>
    <property type="match status" value="1"/>
</dbReference>
<dbReference type="GO" id="GO:0003700">
    <property type="term" value="F:DNA-binding transcription factor activity"/>
    <property type="evidence" value="ECO:0007669"/>
    <property type="project" value="InterPro"/>
</dbReference>
<dbReference type="Pfam" id="PF03466">
    <property type="entry name" value="LysR_substrate"/>
    <property type="match status" value="1"/>
</dbReference>
<evidence type="ECO:0000256" key="2">
    <source>
        <dbReference type="ARBA" id="ARBA00023015"/>
    </source>
</evidence>
<reference evidence="7 8" key="1">
    <citation type="submission" date="2017-11" db="EMBL/GenBank/DDBJ databases">
        <title>Infants hospitalized years apart are colonized by the same room-sourced microbial strains.</title>
        <authorList>
            <person name="Brooks B."/>
            <person name="Olm M.R."/>
            <person name="Firek B.A."/>
            <person name="Baker R."/>
            <person name="Thomas B.C."/>
            <person name="Morowitz M.J."/>
            <person name="Banfield J.F."/>
        </authorList>
    </citation>
    <scope>NUCLEOTIDE SEQUENCE [LARGE SCALE GENOMIC DNA]</scope>
    <source>
        <strain evidence="7">S2_009_000_R2_76</strain>
    </source>
</reference>
<dbReference type="EMBL" id="QFOI01000072">
    <property type="protein sequence ID" value="PZP50319.1"/>
    <property type="molecule type" value="Genomic_DNA"/>
</dbReference>
<dbReference type="Proteomes" id="UP000249645">
    <property type="component" value="Unassembled WGS sequence"/>
</dbReference>
<dbReference type="InterPro" id="IPR036388">
    <property type="entry name" value="WH-like_DNA-bd_sf"/>
</dbReference>
<dbReference type="InterPro" id="IPR000847">
    <property type="entry name" value="LysR_HTH_N"/>
</dbReference>
<dbReference type="PANTHER" id="PTHR30346">
    <property type="entry name" value="TRANSCRIPTIONAL DUAL REGULATOR HCAR-RELATED"/>
    <property type="match status" value="1"/>
</dbReference>
<evidence type="ECO:0000256" key="3">
    <source>
        <dbReference type="ARBA" id="ARBA00023125"/>
    </source>
</evidence>
<dbReference type="GO" id="GO:0032993">
    <property type="term" value="C:protein-DNA complex"/>
    <property type="evidence" value="ECO:0007669"/>
    <property type="project" value="TreeGrafter"/>
</dbReference>
<comment type="similarity">
    <text evidence="1">Belongs to the LysR transcriptional regulatory family.</text>
</comment>
<dbReference type="SUPFAM" id="SSF53850">
    <property type="entry name" value="Periplasmic binding protein-like II"/>
    <property type="match status" value="1"/>
</dbReference>
<dbReference type="PRINTS" id="PR00039">
    <property type="entry name" value="HTHLYSR"/>
</dbReference>
<name>A0A2W5H934_9SPHI</name>
<evidence type="ECO:0000256" key="5">
    <source>
        <dbReference type="ARBA" id="ARBA00023163"/>
    </source>
</evidence>
<evidence type="ECO:0000256" key="1">
    <source>
        <dbReference type="ARBA" id="ARBA00009437"/>
    </source>
</evidence>
<dbReference type="PANTHER" id="PTHR30346:SF26">
    <property type="entry name" value="HYDROGEN PEROXIDE-INDUCIBLE GENES ACTIVATOR"/>
    <property type="match status" value="1"/>
</dbReference>
<dbReference type="CDD" id="cd08411">
    <property type="entry name" value="PBP2_OxyR"/>
    <property type="match status" value="1"/>
</dbReference>
<dbReference type="Gene3D" id="1.10.10.10">
    <property type="entry name" value="Winged helix-like DNA-binding domain superfamily/Winged helix DNA-binding domain"/>
    <property type="match status" value="1"/>
</dbReference>
<dbReference type="InterPro" id="IPR036390">
    <property type="entry name" value="WH_DNA-bd_sf"/>
</dbReference>
<evidence type="ECO:0000256" key="4">
    <source>
        <dbReference type="ARBA" id="ARBA00023159"/>
    </source>
</evidence>
<dbReference type="GO" id="GO:0003677">
    <property type="term" value="F:DNA binding"/>
    <property type="evidence" value="ECO:0007669"/>
    <property type="project" value="UniProtKB-KW"/>
</dbReference>
<keyword evidence="4" id="KW-0010">Activator</keyword>
<sequence>MTFTQLEYIVAVNTYRHFATAAENCFVTQPTLSMQIQKLEEELGIKIFDRSKQPVIPTEAGEEIIQQAKVILQQRNDLLETIASKKGIVNGELRLGIIPTLAPYLIPLFVPTFSQKFPMVKMQIVELTTENLLIQLKEGKIDAGVVVTPLNENGIKEEVLFYEKLMAYVSERNDLSQKEFILSSDIDPNKLWLLEEGHCFRSQIINLCELRRKSKDGNHFEYEAGSLETLRRMVDIGDGITILPELATYDLNKSQKSRLRQFQEPAPVREVSIVTHRDFVKKKLVAALKKVILDTLPEPLKHNELHPVVPID</sequence>
<dbReference type="AlphaFoldDB" id="A0A2W5H934"/>
<dbReference type="SUPFAM" id="SSF46785">
    <property type="entry name" value="Winged helix' DNA-binding domain"/>
    <property type="match status" value="1"/>
</dbReference>
<evidence type="ECO:0000313" key="7">
    <source>
        <dbReference type="EMBL" id="PZP50319.1"/>
    </source>
</evidence>
<protein>
    <submittedName>
        <fullName evidence="7">DNA-binding transcriptional regulator OxyR</fullName>
    </submittedName>
</protein>
<evidence type="ECO:0000313" key="8">
    <source>
        <dbReference type="Proteomes" id="UP000249645"/>
    </source>
</evidence>
<feature type="domain" description="HTH lysR-type" evidence="6">
    <location>
        <begin position="1"/>
        <end position="58"/>
    </location>
</feature>
<dbReference type="PROSITE" id="PS50931">
    <property type="entry name" value="HTH_LYSR"/>
    <property type="match status" value="1"/>
</dbReference>
<accession>A0A2W5H934</accession>
<comment type="caution">
    <text evidence="7">The sequence shown here is derived from an EMBL/GenBank/DDBJ whole genome shotgun (WGS) entry which is preliminary data.</text>
</comment>
<keyword evidence="2" id="KW-0805">Transcription regulation</keyword>
<dbReference type="InterPro" id="IPR005119">
    <property type="entry name" value="LysR_subst-bd"/>
</dbReference>
<dbReference type="Gene3D" id="3.40.190.10">
    <property type="entry name" value="Periplasmic binding protein-like II"/>
    <property type="match status" value="2"/>
</dbReference>
<gene>
    <name evidence="7" type="ORF">DI598_05850</name>
</gene>
<organism evidence="7 8">
    <name type="scientific">Pseudopedobacter saltans</name>
    <dbReference type="NCBI Taxonomy" id="151895"/>
    <lineage>
        <taxon>Bacteria</taxon>
        <taxon>Pseudomonadati</taxon>
        <taxon>Bacteroidota</taxon>
        <taxon>Sphingobacteriia</taxon>
        <taxon>Sphingobacteriales</taxon>
        <taxon>Sphingobacteriaceae</taxon>
        <taxon>Pseudopedobacter</taxon>
    </lineage>
</organism>
<dbReference type="FunFam" id="1.10.10.10:FF:000001">
    <property type="entry name" value="LysR family transcriptional regulator"/>
    <property type="match status" value="1"/>
</dbReference>
<keyword evidence="5" id="KW-0804">Transcription</keyword>